<evidence type="ECO:0000256" key="5">
    <source>
        <dbReference type="ARBA" id="ARBA00012595"/>
    </source>
</evidence>
<evidence type="ECO:0000313" key="15">
    <source>
        <dbReference type="EMBL" id="CAF3836621.1"/>
    </source>
</evidence>
<dbReference type="InterPro" id="IPR054174">
    <property type="entry name" value="Alpha-amylase-like_C"/>
</dbReference>
<evidence type="ECO:0000256" key="9">
    <source>
        <dbReference type="ARBA" id="ARBA00023214"/>
    </source>
</evidence>
<keyword evidence="9" id="KW-0868">Chloride</keyword>
<dbReference type="SMART" id="SM01065">
    <property type="entry name" value="CBM_2"/>
    <property type="match status" value="1"/>
</dbReference>
<evidence type="ECO:0000256" key="3">
    <source>
        <dbReference type="ARBA" id="ARBA00001923"/>
    </source>
</evidence>
<dbReference type="CDD" id="cd00604">
    <property type="entry name" value="IPT_CGTD"/>
    <property type="match status" value="1"/>
</dbReference>
<sequence length="706" mass="80250">MNTKLLILILLKVYNSSGGPYFYRESYKSDVIYQIVTDRFFDGNTQNNDPSESPHLYDPTKTEWKLYWGGDFAGIERKLMYLRDLGITALWISPPIDNTNVMVSYVGIPNGAYHGYWARDFQRPEEHFGTWAEFDSLVAAAHRVGMKIVLDWAPNHTSPADPLDPSFAEMGAIYNNGDYVADYVNDTHRWFHHNGGIEDWDDAYESQYLNIADLADFDHSNALVNDYMRESLLTWIKHGIDGIRVDAIKHMTRGWQTAMADQVNSLMPMFMFGEWYLQDFKNPLYTDAIRFSNESGISQLDFLLNRSLRDTFIFNHTFQELEDALRLTETDYAYEHNLVTFIDNHDMPRFLTENNQTSLLHLALAFLFTVRGTPCVYYGLEQYLHNDTSGGSDPWNRPMMKSFDTTTTAFRLIKILSALKQGHPALQFGQHQLISLDHEMYVYERTFGTSVVLVAINKSDKTHQLTELQTQLPKGVYDDQLYGLLKGYRIDVDSNRKISINLPPGSASIWSYIEQESAFPIIGSVAPVQFRSGNRVAIDGSGFGNRQGTVSFGHTPSLIETWSNNRVLVTVPNITAGHTDVTVTLSNGSKSNSYSVRVLSGPQIPVTFIYNNIPVNNDSHNRVYLSGNVFELGNWSSDPKVVQGPMFLSQNGTQWFFTVSLPASTNIQFKYFVINNNIITWEQGTNRTYTVPANGVGKVVVERFII</sequence>
<evidence type="ECO:0000313" key="17">
    <source>
        <dbReference type="Proteomes" id="UP000663829"/>
    </source>
</evidence>
<dbReference type="Gene3D" id="3.20.20.80">
    <property type="entry name" value="Glycosidases"/>
    <property type="match status" value="1"/>
</dbReference>
<proteinExistence type="inferred from homology"/>
<dbReference type="SUPFAM" id="SSF51445">
    <property type="entry name" value="(Trans)glycosidases"/>
    <property type="match status" value="1"/>
</dbReference>
<dbReference type="OrthoDB" id="1740265at2759"/>
<dbReference type="EMBL" id="CAJNOK010019384">
    <property type="protein sequence ID" value="CAF1298499.1"/>
    <property type="molecule type" value="Genomic_DNA"/>
</dbReference>
<dbReference type="InterPro" id="IPR013784">
    <property type="entry name" value="Carb-bd-like_fold"/>
</dbReference>
<dbReference type="GO" id="GO:0004556">
    <property type="term" value="F:alpha-amylase activity"/>
    <property type="evidence" value="ECO:0007669"/>
    <property type="project" value="UniProtKB-EC"/>
</dbReference>
<dbReference type="InterPro" id="IPR013780">
    <property type="entry name" value="Glyco_hydro_b"/>
</dbReference>
<keyword evidence="7 11" id="KW-0732">Signal</keyword>
<organism evidence="13 17">
    <name type="scientific">Didymodactylos carnosus</name>
    <dbReference type="NCBI Taxonomy" id="1234261"/>
    <lineage>
        <taxon>Eukaryota</taxon>
        <taxon>Metazoa</taxon>
        <taxon>Spiralia</taxon>
        <taxon>Gnathifera</taxon>
        <taxon>Rotifera</taxon>
        <taxon>Eurotatoria</taxon>
        <taxon>Bdelloidea</taxon>
        <taxon>Philodinida</taxon>
        <taxon>Philodinidae</taxon>
        <taxon>Didymodactylos</taxon>
    </lineage>
</organism>
<dbReference type="EMBL" id="CAJOBC010004672">
    <property type="protein sequence ID" value="CAF3836621.1"/>
    <property type="molecule type" value="Genomic_DNA"/>
</dbReference>
<protein>
    <recommendedName>
        <fullName evidence="5">alpha-amylase</fullName>
        <ecNumber evidence="5">3.2.1.1</ecNumber>
    </recommendedName>
</protein>
<evidence type="ECO:0000256" key="11">
    <source>
        <dbReference type="SAM" id="SignalP"/>
    </source>
</evidence>
<dbReference type="SUPFAM" id="SSF81296">
    <property type="entry name" value="E set domains"/>
    <property type="match status" value="1"/>
</dbReference>
<evidence type="ECO:0000256" key="2">
    <source>
        <dbReference type="ARBA" id="ARBA00001913"/>
    </source>
</evidence>
<evidence type="ECO:0000256" key="1">
    <source>
        <dbReference type="ARBA" id="ARBA00000548"/>
    </source>
</evidence>
<dbReference type="InterPro" id="IPR017853">
    <property type="entry name" value="GH"/>
</dbReference>
<dbReference type="AlphaFoldDB" id="A0A814LVI4"/>
<dbReference type="EMBL" id="CAJNOQ010004671">
    <property type="protein sequence ID" value="CAF1069269.1"/>
    <property type="molecule type" value="Genomic_DNA"/>
</dbReference>
<keyword evidence="17" id="KW-1185">Reference proteome</keyword>
<evidence type="ECO:0000256" key="8">
    <source>
        <dbReference type="ARBA" id="ARBA00022837"/>
    </source>
</evidence>
<dbReference type="Pfam" id="PF00128">
    <property type="entry name" value="Alpha-amylase"/>
    <property type="match status" value="1"/>
</dbReference>
<evidence type="ECO:0000259" key="12">
    <source>
        <dbReference type="PROSITE" id="PS51166"/>
    </source>
</evidence>
<dbReference type="InterPro" id="IPR014756">
    <property type="entry name" value="Ig_E-set"/>
</dbReference>
<dbReference type="Gene3D" id="2.60.40.1180">
    <property type="entry name" value="Golgi alpha-mannosidase II"/>
    <property type="match status" value="1"/>
</dbReference>
<comment type="catalytic activity">
    <reaction evidence="1">
        <text>Endohydrolysis of (1-&gt;4)-alpha-D-glucosidic linkages in polysaccharides containing three or more (1-&gt;4)-alpha-linked D-glucose units.</text>
        <dbReference type="EC" id="3.2.1.1"/>
    </reaction>
</comment>
<dbReference type="CDD" id="cd11320">
    <property type="entry name" value="AmyAc_AmyMalt_CGTase_like"/>
    <property type="match status" value="1"/>
</dbReference>
<evidence type="ECO:0000256" key="10">
    <source>
        <dbReference type="RuleBase" id="RU003615"/>
    </source>
</evidence>
<dbReference type="GO" id="GO:0005975">
    <property type="term" value="P:carbohydrate metabolic process"/>
    <property type="evidence" value="ECO:0007669"/>
    <property type="project" value="InterPro"/>
</dbReference>
<dbReference type="InterPro" id="IPR031319">
    <property type="entry name" value="A-amylase_C"/>
</dbReference>
<dbReference type="Pfam" id="PF01833">
    <property type="entry name" value="TIG"/>
    <property type="match status" value="1"/>
</dbReference>
<dbReference type="Proteomes" id="UP000663829">
    <property type="component" value="Unassembled WGS sequence"/>
</dbReference>
<feature type="chain" id="PRO_5044131956" description="alpha-amylase" evidence="11">
    <location>
        <begin position="19"/>
        <end position="706"/>
    </location>
</feature>
<dbReference type="InterPro" id="IPR002044">
    <property type="entry name" value="CBM20"/>
</dbReference>
<feature type="signal peptide" evidence="11">
    <location>
        <begin position="1"/>
        <end position="18"/>
    </location>
</feature>
<name>A0A814LVI4_9BILA</name>
<dbReference type="InterPro" id="IPR006047">
    <property type="entry name" value="GH13_cat_dom"/>
</dbReference>
<dbReference type="PANTHER" id="PTHR10357:SF215">
    <property type="entry name" value="ALPHA-AMYLASE 1"/>
    <property type="match status" value="1"/>
</dbReference>
<evidence type="ECO:0000256" key="7">
    <source>
        <dbReference type="ARBA" id="ARBA00022729"/>
    </source>
</evidence>
<dbReference type="InterPro" id="IPR002909">
    <property type="entry name" value="IPT_dom"/>
</dbReference>
<dbReference type="SUPFAM" id="SSF51011">
    <property type="entry name" value="Glycosyl hydrolase domain"/>
    <property type="match status" value="1"/>
</dbReference>
<dbReference type="Proteomes" id="UP000681722">
    <property type="component" value="Unassembled WGS sequence"/>
</dbReference>
<comment type="cofactor">
    <cofactor evidence="2">
        <name>Ca(2+)</name>
        <dbReference type="ChEBI" id="CHEBI:29108"/>
    </cofactor>
</comment>
<evidence type="ECO:0000256" key="4">
    <source>
        <dbReference type="ARBA" id="ARBA00008061"/>
    </source>
</evidence>
<accession>A0A814LVI4</accession>
<dbReference type="GO" id="GO:2001070">
    <property type="term" value="F:starch binding"/>
    <property type="evidence" value="ECO:0007669"/>
    <property type="project" value="InterPro"/>
</dbReference>
<gene>
    <name evidence="13" type="ORF">GPM918_LOCUS17187</name>
    <name evidence="14" type="ORF">OVA965_LOCUS28419</name>
    <name evidence="15" type="ORF">SRO942_LOCUS17189</name>
    <name evidence="16" type="ORF">TMI583_LOCUS29170</name>
</gene>
<dbReference type="Pfam" id="PF22026">
    <property type="entry name" value="Alpha-amylase_C_2"/>
    <property type="match status" value="1"/>
</dbReference>
<evidence type="ECO:0000256" key="6">
    <source>
        <dbReference type="ARBA" id="ARBA00022723"/>
    </source>
</evidence>
<dbReference type="SUPFAM" id="SSF49452">
    <property type="entry name" value="Starch-binding domain-like"/>
    <property type="match status" value="1"/>
</dbReference>
<keyword evidence="6" id="KW-0479">Metal-binding</keyword>
<evidence type="ECO:0000313" key="13">
    <source>
        <dbReference type="EMBL" id="CAF1069269.1"/>
    </source>
</evidence>
<dbReference type="PROSITE" id="PS51166">
    <property type="entry name" value="CBM20"/>
    <property type="match status" value="1"/>
</dbReference>
<keyword evidence="8" id="KW-0106">Calcium</keyword>
<reference evidence="13" key="1">
    <citation type="submission" date="2021-02" db="EMBL/GenBank/DDBJ databases">
        <authorList>
            <person name="Nowell W R."/>
        </authorList>
    </citation>
    <scope>NUCLEOTIDE SEQUENCE</scope>
</reference>
<comment type="cofactor">
    <cofactor evidence="3">
        <name>chloride</name>
        <dbReference type="ChEBI" id="CHEBI:17996"/>
    </cofactor>
</comment>
<dbReference type="GO" id="GO:0046872">
    <property type="term" value="F:metal ion binding"/>
    <property type="evidence" value="ECO:0007669"/>
    <property type="project" value="UniProtKB-KW"/>
</dbReference>
<dbReference type="PANTHER" id="PTHR10357">
    <property type="entry name" value="ALPHA-AMYLASE FAMILY MEMBER"/>
    <property type="match status" value="1"/>
</dbReference>
<dbReference type="Proteomes" id="UP000677228">
    <property type="component" value="Unassembled WGS sequence"/>
</dbReference>
<comment type="caution">
    <text evidence="13">The sequence shown here is derived from an EMBL/GenBank/DDBJ whole genome shotgun (WGS) entry which is preliminary data.</text>
</comment>
<comment type="similarity">
    <text evidence="4 10">Belongs to the glycosyl hydrolase 13 family.</text>
</comment>
<dbReference type="PRINTS" id="PR00110">
    <property type="entry name" value="ALPHAAMYLASE"/>
</dbReference>
<evidence type="ECO:0000313" key="14">
    <source>
        <dbReference type="EMBL" id="CAF1298499.1"/>
    </source>
</evidence>
<dbReference type="InterPro" id="IPR013783">
    <property type="entry name" value="Ig-like_fold"/>
</dbReference>
<dbReference type="SMART" id="SM00632">
    <property type="entry name" value="Aamy_C"/>
    <property type="match status" value="1"/>
</dbReference>
<dbReference type="Pfam" id="PF00686">
    <property type="entry name" value="CBM_20"/>
    <property type="match status" value="1"/>
</dbReference>
<dbReference type="Gene3D" id="2.60.40.10">
    <property type="entry name" value="Immunoglobulins"/>
    <property type="match status" value="2"/>
</dbReference>
<feature type="domain" description="CBM20" evidence="12">
    <location>
        <begin position="598"/>
        <end position="706"/>
    </location>
</feature>
<dbReference type="InterPro" id="IPR006046">
    <property type="entry name" value="Alpha_amylase"/>
</dbReference>
<dbReference type="SMART" id="SM00642">
    <property type="entry name" value="Aamy"/>
    <property type="match status" value="1"/>
</dbReference>
<dbReference type="EC" id="3.2.1.1" evidence="5"/>
<dbReference type="Proteomes" id="UP000682733">
    <property type="component" value="Unassembled WGS sequence"/>
</dbReference>
<dbReference type="EMBL" id="CAJOBA010040958">
    <property type="protein sequence ID" value="CAF4104142.1"/>
    <property type="molecule type" value="Genomic_DNA"/>
</dbReference>
<evidence type="ECO:0000313" key="16">
    <source>
        <dbReference type="EMBL" id="CAF4104142.1"/>
    </source>
</evidence>